<sequence>MSMLRPTFTRIIGLAQEKSW</sequence>
<name>D7GFQ2_PROFC</name>
<accession>D7GFQ2</accession>
<dbReference type="STRING" id="754252.PFREUD_18710"/>
<dbReference type="AlphaFoldDB" id="D7GFQ2"/>
<keyword evidence="2" id="KW-1185">Reference proteome</keyword>
<organism evidence="1 2">
    <name type="scientific">Propionibacterium freudenreichii subsp. shermanii (strain ATCC 9614 / DSM 4902 / CIP 103027 / NCIMB 8099 / CIRM-BIA1)</name>
    <dbReference type="NCBI Taxonomy" id="754252"/>
    <lineage>
        <taxon>Bacteria</taxon>
        <taxon>Bacillati</taxon>
        <taxon>Actinomycetota</taxon>
        <taxon>Actinomycetes</taxon>
        <taxon>Propionibacteriales</taxon>
        <taxon>Propionibacteriaceae</taxon>
        <taxon>Propionibacterium</taxon>
    </lineage>
</organism>
<dbReference type="EMBL" id="FN806773">
    <property type="protein sequence ID" value="CBL57363.1"/>
    <property type="molecule type" value="Genomic_DNA"/>
</dbReference>
<reference evidence="1 2" key="1">
    <citation type="journal article" date="2010" name="PLoS ONE">
        <title>The complete genome of Propionibacterium freudenreichii CIRM-BIA1, a hardy actinobacterium with food and probiotic applications.</title>
        <authorList>
            <person name="Falentin H."/>
            <person name="Deutsch S.M."/>
            <person name="Jan G."/>
            <person name="Loux V."/>
            <person name="Thierry A."/>
            <person name="Parayre S."/>
            <person name="Maillard M.B."/>
            <person name="Dherbecourt J."/>
            <person name="Cousin F.J."/>
            <person name="Jardin J."/>
            <person name="Siguier P."/>
            <person name="Couloux A."/>
            <person name="Barbe V."/>
            <person name="Vacherie B."/>
            <person name="Wincker P."/>
            <person name="Gibrat J.F."/>
            <person name="Gaillardin C."/>
            <person name="Lortal S."/>
        </authorList>
    </citation>
    <scope>NUCLEOTIDE SEQUENCE [LARGE SCALE GENOMIC DNA]</scope>
    <source>
        <strain evidence="2">ATCC 9614 / DSM 4902 / CIP 103027 / NCIMB 8099 / CIRM-BIA1</strain>
    </source>
</reference>
<protein>
    <submittedName>
        <fullName evidence="1">Uncharacterized protein</fullName>
    </submittedName>
</protein>
<evidence type="ECO:0000313" key="1">
    <source>
        <dbReference type="EMBL" id="CBL57363.1"/>
    </source>
</evidence>
<gene>
    <name evidence="1" type="ordered locus">PFREUD_18710</name>
</gene>
<dbReference type="Proteomes" id="UP000000936">
    <property type="component" value="Chromosome"/>
</dbReference>
<proteinExistence type="predicted"/>
<evidence type="ECO:0000313" key="2">
    <source>
        <dbReference type="Proteomes" id="UP000000936"/>
    </source>
</evidence>
<dbReference type="HOGENOM" id="CLU_3428303_0_0_11"/>
<dbReference type="KEGG" id="pfr:PFREUD_18710"/>